<dbReference type="InterPro" id="IPR002207">
    <property type="entry name" value="Peroxidase_I"/>
</dbReference>
<keyword evidence="4" id="KW-0408">Iron</keyword>
<keyword evidence="3 6" id="KW-0575">Peroxidase</keyword>
<dbReference type="PROSITE" id="PS50873">
    <property type="entry name" value="PEROXIDASE_4"/>
    <property type="match status" value="1"/>
</dbReference>
<evidence type="ECO:0000313" key="11">
    <source>
        <dbReference type="EMBL" id="TPX50823.1"/>
    </source>
</evidence>
<evidence type="ECO:0000256" key="5">
    <source>
        <dbReference type="ARBA" id="ARBA00023002"/>
    </source>
</evidence>
<proteinExistence type="inferred from homology"/>
<name>A0A507DGT3_9FUNG</name>
<gene>
    <name evidence="11" type="ORF">CcCBS67573_g10067</name>
</gene>
<dbReference type="PANTHER" id="PTHR31356">
    <property type="entry name" value="THYLAKOID LUMENAL 29 KDA PROTEIN, CHLOROPLASTIC-RELATED"/>
    <property type="match status" value="1"/>
</dbReference>
<evidence type="ECO:0000256" key="4">
    <source>
        <dbReference type="ARBA" id="ARBA00022617"/>
    </source>
</evidence>
<dbReference type="PROSITE" id="PS50105">
    <property type="entry name" value="SAM_DOMAIN"/>
    <property type="match status" value="1"/>
</dbReference>
<keyword evidence="4" id="KW-0479">Metal-binding</keyword>
<evidence type="ECO:0000313" key="12">
    <source>
        <dbReference type="Proteomes" id="UP000320333"/>
    </source>
</evidence>
<feature type="chain" id="PRO_5021509802" description="Peroxidase" evidence="6">
    <location>
        <begin position="19"/>
        <end position="791"/>
    </location>
</feature>
<dbReference type="GO" id="GO:0034599">
    <property type="term" value="P:cellular response to oxidative stress"/>
    <property type="evidence" value="ECO:0007669"/>
    <property type="project" value="InterPro"/>
</dbReference>
<dbReference type="Pfam" id="PF00141">
    <property type="entry name" value="peroxidase"/>
    <property type="match status" value="1"/>
</dbReference>
<comment type="similarity">
    <text evidence="2">Belongs to the peroxidase family. Cytochrome c peroxidase subfamily.</text>
</comment>
<keyword evidence="8" id="KW-0472">Membrane</keyword>
<dbReference type="EMBL" id="QEAP01001150">
    <property type="protein sequence ID" value="TPX50823.1"/>
    <property type="molecule type" value="Genomic_DNA"/>
</dbReference>
<dbReference type="GO" id="GO:0046872">
    <property type="term" value="F:metal ion binding"/>
    <property type="evidence" value="ECO:0007669"/>
    <property type="project" value="UniProtKB-UniRule"/>
</dbReference>
<dbReference type="GO" id="GO:0042744">
    <property type="term" value="P:hydrogen peroxide catabolic process"/>
    <property type="evidence" value="ECO:0007669"/>
    <property type="project" value="TreeGrafter"/>
</dbReference>
<dbReference type="GO" id="GO:0020037">
    <property type="term" value="F:heme binding"/>
    <property type="evidence" value="ECO:0007669"/>
    <property type="project" value="UniProtKB-UniRule"/>
</dbReference>
<feature type="compositionally biased region" description="Low complexity" evidence="7">
    <location>
        <begin position="585"/>
        <end position="594"/>
    </location>
</feature>
<dbReference type="STRING" id="246404.A0A507DGT3"/>
<evidence type="ECO:0000256" key="6">
    <source>
        <dbReference type="RuleBase" id="RU363051"/>
    </source>
</evidence>
<dbReference type="OrthoDB" id="2146004at2759"/>
<feature type="domain" description="SAM" evidence="9">
    <location>
        <begin position="721"/>
        <end position="791"/>
    </location>
</feature>
<evidence type="ECO:0000259" key="9">
    <source>
        <dbReference type="PROSITE" id="PS50105"/>
    </source>
</evidence>
<keyword evidence="4" id="KW-0349">Heme</keyword>
<comment type="function">
    <text evidence="1">Destroys radicals which are normally produced within the cells and which are toxic to biological systems.</text>
</comment>
<accession>A0A507DGT3</accession>
<dbReference type="Proteomes" id="UP000320333">
    <property type="component" value="Unassembled WGS sequence"/>
</dbReference>
<protein>
    <recommendedName>
        <fullName evidence="6">Peroxidase</fullName>
        <ecNumber evidence="6">1.11.1.-</ecNumber>
    </recommendedName>
</protein>
<reference evidence="11 12" key="1">
    <citation type="journal article" date="2019" name="Sci. Rep.">
        <title>Comparative genomics of chytrid fungi reveal insights into the obligate biotrophic and pathogenic lifestyle of Synchytrium endobioticum.</title>
        <authorList>
            <person name="van de Vossenberg B.T.L.H."/>
            <person name="Warris S."/>
            <person name="Nguyen H.D.T."/>
            <person name="van Gent-Pelzer M.P.E."/>
            <person name="Joly D.L."/>
            <person name="van de Geest H.C."/>
            <person name="Bonants P.J.M."/>
            <person name="Smith D.S."/>
            <person name="Levesque C.A."/>
            <person name="van der Lee T.A.J."/>
        </authorList>
    </citation>
    <scope>NUCLEOTIDE SEQUENCE [LARGE SCALE GENOMIC DNA]</scope>
    <source>
        <strain evidence="11 12">CBS 675.73</strain>
    </source>
</reference>
<keyword evidence="5 6" id="KW-0560">Oxidoreductase</keyword>
<dbReference type="PANTHER" id="PTHR31356:SF66">
    <property type="entry name" value="CATALASE-PEROXIDASE"/>
    <property type="match status" value="1"/>
</dbReference>
<organism evidence="11 12">
    <name type="scientific">Chytriomyces confervae</name>
    <dbReference type="NCBI Taxonomy" id="246404"/>
    <lineage>
        <taxon>Eukaryota</taxon>
        <taxon>Fungi</taxon>
        <taxon>Fungi incertae sedis</taxon>
        <taxon>Chytridiomycota</taxon>
        <taxon>Chytridiomycota incertae sedis</taxon>
        <taxon>Chytridiomycetes</taxon>
        <taxon>Chytridiales</taxon>
        <taxon>Chytriomycetaceae</taxon>
        <taxon>Chytriomyces</taxon>
    </lineage>
</organism>
<dbReference type="InterPro" id="IPR044831">
    <property type="entry name" value="Ccp1-like"/>
</dbReference>
<dbReference type="InterPro" id="IPR001660">
    <property type="entry name" value="SAM"/>
</dbReference>
<feature type="transmembrane region" description="Helical" evidence="8">
    <location>
        <begin position="514"/>
        <end position="537"/>
    </location>
</feature>
<evidence type="ECO:0000259" key="10">
    <source>
        <dbReference type="PROSITE" id="PS50873"/>
    </source>
</evidence>
<sequence>MKMINKLGLLLVLRITHGCPYATSAPSEGEDPLRLHARDGPEWSPFYTNNMTDAQWEALRFDVYNTIVQGGHAPAVVQLAWLDASSAGGPHAELRLGDNSTTIQLLESIKKKHAGITHADLWSYAAAVAVSNSGGPTINWRPGRSDALIRTSDHVSIQPNPTADPASIRNAFSSIGMDDKETVALMGAHCMGNAHLNVSGYVGSWTQTPLFVTNQYFTQLTKNSTYRQETITSLDSTTRMQYSDNSGRFMLPSDMALTQDPIYLSHVQNYASNLTAFLSDFNLAFSKLLEVGVGSGLSNVSISTSITDFPPADQVQPTALDPEMQCYPSYESPRFCMSAQDTGSNLVYTIHSAAIGWTGFGVGSTSMKDGDVIAAWRNSSGQAWTTAFSTSQHAIQVAKNSAWKQVVLMEPAPAWSKISFSAIHPKIVASSGTGKTGNDITGEYMFAISSVVPAGDLDRLNGVSVLYQHDVSGVLGNIRPKPFTGPRRANASATDIASSEAGGPAPPSGNFARLIGIAFGSVALVVLVLTGVGLMYFRKRIVKSDTNQPMTEMPTFLEPSLAGLDENGVVRERTSRKGRRRALGSSVSASSSFSDLGMSETSSVQLSGQTPNMTQEFLNMRPISSSFLQSSAASPSPLTLANLNALDTETRDSDLFRALAIAQISASDTYSQQTQRTSLLVKRKEVRISEDVVQRSNESLHARVFALAATNGLDAKEPTLWGMEEVACWVLKNGGNSIRDAGVDVVSVVQVGRMTGPILLASPVDDLLELFGIFAYGDRVLFAEAFDKLKK</sequence>
<dbReference type="AlphaFoldDB" id="A0A507DGT3"/>
<dbReference type="InterPro" id="IPR002016">
    <property type="entry name" value="Haem_peroxidase"/>
</dbReference>
<dbReference type="Gene3D" id="1.10.420.10">
    <property type="entry name" value="Peroxidase, domain 2"/>
    <property type="match status" value="1"/>
</dbReference>
<dbReference type="GO" id="GO:0004601">
    <property type="term" value="F:peroxidase activity"/>
    <property type="evidence" value="ECO:0007669"/>
    <property type="project" value="UniProtKB-KW"/>
</dbReference>
<dbReference type="PRINTS" id="PR00458">
    <property type="entry name" value="PEROXIDASE"/>
</dbReference>
<keyword evidence="12" id="KW-1185">Reference proteome</keyword>
<keyword evidence="8" id="KW-0812">Transmembrane</keyword>
<dbReference type="InterPro" id="IPR010255">
    <property type="entry name" value="Haem_peroxidase_sf"/>
</dbReference>
<dbReference type="SUPFAM" id="SSF48113">
    <property type="entry name" value="Heme-dependent peroxidases"/>
    <property type="match status" value="1"/>
</dbReference>
<comment type="caution">
    <text evidence="11">The sequence shown here is derived from an EMBL/GenBank/DDBJ whole genome shotgun (WGS) entry which is preliminary data.</text>
</comment>
<feature type="domain" description="Plant heme peroxidase family profile" evidence="10">
    <location>
        <begin position="59"/>
        <end position="308"/>
    </location>
</feature>
<feature type="region of interest" description="Disordered" evidence="7">
    <location>
        <begin position="572"/>
        <end position="594"/>
    </location>
</feature>
<feature type="signal peptide" evidence="6">
    <location>
        <begin position="1"/>
        <end position="18"/>
    </location>
</feature>
<keyword evidence="8" id="KW-1133">Transmembrane helix</keyword>
<dbReference type="EC" id="1.11.1.-" evidence="6"/>
<evidence type="ECO:0000256" key="7">
    <source>
        <dbReference type="SAM" id="MobiDB-lite"/>
    </source>
</evidence>
<evidence type="ECO:0000256" key="8">
    <source>
        <dbReference type="SAM" id="Phobius"/>
    </source>
</evidence>
<evidence type="ECO:0000256" key="1">
    <source>
        <dbReference type="ARBA" id="ARBA00003917"/>
    </source>
</evidence>
<dbReference type="GO" id="GO:0000302">
    <property type="term" value="P:response to reactive oxygen species"/>
    <property type="evidence" value="ECO:0007669"/>
    <property type="project" value="TreeGrafter"/>
</dbReference>
<evidence type="ECO:0000256" key="2">
    <source>
        <dbReference type="ARBA" id="ARBA00005997"/>
    </source>
</evidence>
<dbReference type="PRINTS" id="PR00459">
    <property type="entry name" value="ASPEROXIDASE"/>
</dbReference>
<dbReference type="Gene3D" id="1.10.520.10">
    <property type="match status" value="1"/>
</dbReference>
<evidence type="ECO:0000256" key="3">
    <source>
        <dbReference type="ARBA" id="ARBA00022559"/>
    </source>
</evidence>
<feature type="region of interest" description="Disordered" evidence="7">
    <location>
        <begin position="478"/>
        <end position="504"/>
    </location>
</feature>
<keyword evidence="6" id="KW-0732">Signal</keyword>